<organism evidence="1">
    <name type="scientific">bioreactor metagenome</name>
    <dbReference type="NCBI Taxonomy" id="1076179"/>
    <lineage>
        <taxon>unclassified sequences</taxon>
        <taxon>metagenomes</taxon>
        <taxon>ecological metagenomes</taxon>
    </lineage>
</organism>
<protein>
    <submittedName>
        <fullName evidence="1">Uncharacterized protein</fullName>
    </submittedName>
</protein>
<sequence length="120" mass="13335">MKQITFLIMLFICVTALNAQKSFATTSTDDLLKSAVKVVVQDVTITYNKADVCGLTYLGTVKVVEKRFWYCNSPLKKSTKAELQKLAAEKGGEIVFVDVNQSSGFGLWFSTIYEGLVYSK</sequence>
<reference evidence="1" key="1">
    <citation type="submission" date="2019-08" db="EMBL/GenBank/DDBJ databases">
        <authorList>
            <person name="Kucharzyk K."/>
            <person name="Murdoch R.W."/>
            <person name="Higgins S."/>
            <person name="Loffler F."/>
        </authorList>
    </citation>
    <scope>NUCLEOTIDE SEQUENCE</scope>
</reference>
<evidence type="ECO:0000313" key="1">
    <source>
        <dbReference type="EMBL" id="MPN05377.1"/>
    </source>
</evidence>
<gene>
    <name evidence="1" type="ORF">SDC9_152627</name>
</gene>
<dbReference type="EMBL" id="VSSQ01051293">
    <property type="protein sequence ID" value="MPN05377.1"/>
    <property type="molecule type" value="Genomic_DNA"/>
</dbReference>
<name>A0A645EU51_9ZZZZ</name>
<accession>A0A645EU51</accession>
<comment type="caution">
    <text evidence="1">The sequence shown here is derived from an EMBL/GenBank/DDBJ whole genome shotgun (WGS) entry which is preliminary data.</text>
</comment>
<dbReference type="AlphaFoldDB" id="A0A645EU51"/>
<proteinExistence type="predicted"/>